<keyword evidence="7" id="KW-0406">Ion transport</keyword>
<evidence type="ECO:0000313" key="13">
    <source>
        <dbReference type="EMBL" id="SPS06797.1"/>
    </source>
</evidence>
<dbReference type="Gene3D" id="2.40.160.10">
    <property type="entry name" value="Porin"/>
    <property type="match status" value="1"/>
</dbReference>
<accession>A0A2X0QYX5</accession>
<dbReference type="InterPro" id="IPR023614">
    <property type="entry name" value="Porin_dom_sf"/>
</dbReference>
<keyword evidence="3" id="KW-0813">Transport</keyword>
<comment type="subunit">
    <text evidence="2">Homotrimer.</text>
</comment>
<keyword evidence="5" id="KW-0812">Transmembrane</keyword>
<dbReference type="GO" id="GO:0015288">
    <property type="term" value="F:porin activity"/>
    <property type="evidence" value="ECO:0007669"/>
    <property type="project" value="UniProtKB-KW"/>
</dbReference>
<dbReference type="GO" id="GO:0006811">
    <property type="term" value="P:monoatomic ion transport"/>
    <property type="evidence" value="ECO:0007669"/>
    <property type="project" value="UniProtKB-KW"/>
</dbReference>
<comment type="subcellular location">
    <subcellularLocation>
        <location evidence="1">Cell outer membrane</location>
        <topology evidence="1">Multi-pass membrane protein</topology>
    </subcellularLocation>
</comment>
<feature type="chain" id="PRO_5016083630" evidence="11">
    <location>
        <begin position="23"/>
        <end position="360"/>
    </location>
</feature>
<feature type="signal peptide" evidence="11">
    <location>
        <begin position="1"/>
        <end position="22"/>
    </location>
</feature>
<dbReference type="InterPro" id="IPR002299">
    <property type="entry name" value="Porin_Neis"/>
</dbReference>
<dbReference type="SUPFAM" id="SSF56935">
    <property type="entry name" value="Porins"/>
    <property type="match status" value="1"/>
</dbReference>
<evidence type="ECO:0000256" key="8">
    <source>
        <dbReference type="ARBA" id="ARBA00023114"/>
    </source>
</evidence>
<evidence type="ECO:0000256" key="7">
    <source>
        <dbReference type="ARBA" id="ARBA00023065"/>
    </source>
</evidence>
<dbReference type="InterPro" id="IPR033900">
    <property type="entry name" value="Gram_neg_porin_domain"/>
</dbReference>
<proteinExistence type="predicted"/>
<dbReference type="PANTHER" id="PTHR34501">
    <property type="entry name" value="PROTEIN YDDL-RELATED"/>
    <property type="match status" value="1"/>
</dbReference>
<evidence type="ECO:0000256" key="4">
    <source>
        <dbReference type="ARBA" id="ARBA00022452"/>
    </source>
</evidence>
<evidence type="ECO:0000256" key="5">
    <source>
        <dbReference type="ARBA" id="ARBA00022692"/>
    </source>
</evidence>
<dbReference type="EMBL" id="LS423452">
    <property type="protein sequence ID" value="SPS06797.1"/>
    <property type="molecule type" value="Genomic_DNA"/>
</dbReference>
<dbReference type="Pfam" id="PF13609">
    <property type="entry name" value="Porin_4"/>
    <property type="match status" value="1"/>
</dbReference>
<dbReference type="GO" id="GO:0046930">
    <property type="term" value="C:pore complex"/>
    <property type="evidence" value="ECO:0007669"/>
    <property type="project" value="UniProtKB-KW"/>
</dbReference>
<evidence type="ECO:0000256" key="1">
    <source>
        <dbReference type="ARBA" id="ARBA00004571"/>
    </source>
</evidence>
<gene>
    <name evidence="13" type="ORF">NITFAB_2390</name>
</gene>
<keyword evidence="8" id="KW-0626">Porin</keyword>
<dbReference type="PANTHER" id="PTHR34501:SF9">
    <property type="entry name" value="MAJOR OUTER MEMBRANE PROTEIN P.IA"/>
    <property type="match status" value="1"/>
</dbReference>
<evidence type="ECO:0000256" key="10">
    <source>
        <dbReference type="ARBA" id="ARBA00023237"/>
    </source>
</evidence>
<keyword evidence="6 11" id="KW-0732">Signal</keyword>
<evidence type="ECO:0000256" key="9">
    <source>
        <dbReference type="ARBA" id="ARBA00023136"/>
    </source>
</evidence>
<evidence type="ECO:0000256" key="11">
    <source>
        <dbReference type="SAM" id="SignalP"/>
    </source>
</evidence>
<evidence type="ECO:0000259" key="12">
    <source>
        <dbReference type="Pfam" id="PF13609"/>
    </source>
</evidence>
<reference evidence="13" key="1">
    <citation type="submission" date="2018-05" db="EMBL/GenBank/DDBJ databases">
        <authorList>
            <person name="Lanie J.A."/>
            <person name="Ng W.-L."/>
            <person name="Kazmierczak K.M."/>
            <person name="Andrzejewski T.M."/>
            <person name="Davidsen T.M."/>
            <person name="Wayne K.J."/>
            <person name="Tettelin H."/>
            <person name="Glass J.I."/>
            <person name="Rusch D."/>
            <person name="Podicherti R."/>
            <person name="Tsui H.-C.T."/>
            <person name="Winkler M.E."/>
        </authorList>
    </citation>
    <scope>NUCLEOTIDE SEQUENCE</scope>
    <source>
        <strain evidence="13">KNB</strain>
    </source>
</reference>
<keyword evidence="10" id="KW-0998">Cell outer membrane</keyword>
<dbReference type="CDD" id="cd00342">
    <property type="entry name" value="gram_neg_porins"/>
    <property type="match status" value="1"/>
</dbReference>
<feature type="domain" description="Porin" evidence="12">
    <location>
        <begin position="8"/>
        <end position="324"/>
    </location>
</feature>
<dbReference type="AlphaFoldDB" id="A0A2X0QYX5"/>
<dbReference type="PRINTS" id="PR00184">
    <property type="entry name" value="NEISSPPORIN"/>
</dbReference>
<dbReference type="GO" id="GO:0009279">
    <property type="term" value="C:cell outer membrane"/>
    <property type="evidence" value="ECO:0007669"/>
    <property type="project" value="UniProtKB-SubCell"/>
</dbReference>
<dbReference type="InterPro" id="IPR050298">
    <property type="entry name" value="Gram-neg_bact_OMP"/>
</dbReference>
<evidence type="ECO:0000256" key="3">
    <source>
        <dbReference type="ARBA" id="ARBA00022448"/>
    </source>
</evidence>
<protein>
    <submittedName>
        <fullName evidence="13">Outer membrane protein (Porin)</fullName>
    </submittedName>
</protein>
<evidence type="ECO:0000256" key="2">
    <source>
        <dbReference type="ARBA" id="ARBA00011233"/>
    </source>
</evidence>
<name>A0A2X0QYX5_9PROT</name>
<organism evidence="13">
    <name type="scientific">Candidatus Nitrotoga fabula</name>
    <dbReference type="NCBI Taxonomy" id="2182327"/>
    <lineage>
        <taxon>Bacteria</taxon>
        <taxon>Pseudomonadati</taxon>
        <taxon>Pseudomonadota</taxon>
        <taxon>Betaproteobacteria</taxon>
        <taxon>Nitrosomonadales</taxon>
        <taxon>Gallionellaceae</taxon>
        <taxon>Candidatus Nitrotoga</taxon>
    </lineage>
</organism>
<sequence>MMNKSLIALAVAGVFASSAAMAAVDIYGQANVSYDAVDNDGGRDSHGVGSNASRIGFKGSEDLGGGLSAIWQVESQIAIGNGAGPYDNPGSQTGLGFRDTFAGLKSGGLGSVRLGRMDTPYKLATRGMDMFHNTIADNRSLMGIGHDIRTNNTVNITTANFSGFSASASYYGDQQGNAPQSTTGWYNSVNNTNEGFSVAGMFDSGPFYATAAYQSNSNGPAPANFLSNSDAWKAAIGYSVAQFAINGIYEKISQKNGNGDTRSWHLSGKWNLTSADSIKASYTDINNNIYDAANSGAKQYAIGYDHKMSVRTTLYALWSKLDNDSAAGYQLGWNSSGTSTSQALIGNSPSVFSLGMKHSF</sequence>
<keyword evidence="4" id="KW-1134">Transmembrane beta strand</keyword>
<keyword evidence="9" id="KW-0472">Membrane</keyword>
<evidence type="ECO:0000256" key="6">
    <source>
        <dbReference type="ARBA" id="ARBA00022729"/>
    </source>
</evidence>